<gene>
    <name evidence="6" type="ORF">A6J77_001700</name>
</gene>
<evidence type="ECO:0000256" key="1">
    <source>
        <dbReference type="ARBA" id="ARBA00007749"/>
    </source>
</evidence>
<dbReference type="GO" id="GO:0046872">
    <property type="term" value="F:metal ion binding"/>
    <property type="evidence" value="ECO:0007669"/>
    <property type="project" value="UniProtKB-KW"/>
</dbReference>
<evidence type="ECO:0000313" key="6">
    <source>
        <dbReference type="EMBL" id="PNL91031.1"/>
    </source>
</evidence>
<protein>
    <recommendedName>
        <fullName evidence="5">Metallo-beta-lactamase domain-containing protein</fullName>
    </recommendedName>
</protein>
<keyword evidence="4" id="KW-0862">Zinc</keyword>
<evidence type="ECO:0000256" key="2">
    <source>
        <dbReference type="ARBA" id="ARBA00022723"/>
    </source>
</evidence>
<dbReference type="Gene3D" id="3.60.15.10">
    <property type="entry name" value="Ribonuclease Z/Hydroxyacylglutathione hydrolase-like"/>
    <property type="match status" value="1"/>
</dbReference>
<keyword evidence="2" id="KW-0479">Metal-binding</keyword>
<sequence length="299" mass="34184">MLDQYKFHEMTFTWLNGTFLATDGGTLFGPVPRAVWGRFYPYNDNNQIPSVSDPILIQYRGKNYLIDASMDVDKLTYKAIRNIGVLEAATIGNDLAELGLTYDDIDVVMMTHMHNDHANGLTYYGENGLVSRYPNATIYMSEVEWDEVRHPNRRTRNTYLKENWDPIQDQVETFKEVLEVAPGITMEHTGGHSNGHAIVRFEQAGETALHMGDILISSVHTNPLWVGAVDDYPMDSIAAKERLMAEALPNGYKFLFYHDPFYRMIQYSEDAKEIVDGLKRSKPSLISLTEEQDKYPKEQ</sequence>
<evidence type="ECO:0000256" key="3">
    <source>
        <dbReference type="ARBA" id="ARBA00022801"/>
    </source>
</evidence>
<dbReference type="AlphaFoldDB" id="A0A2J9PLV7"/>
<dbReference type="Pfam" id="PF00753">
    <property type="entry name" value="Lactamase_B"/>
    <property type="match status" value="1"/>
</dbReference>
<dbReference type="InterPro" id="IPR051013">
    <property type="entry name" value="MBL_superfamily_lactonases"/>
</dbReference>
<dbReference type="PANTHER" id="PTHR42978">
    <property type="entry name" value="QUORUM-QUENCHING LACTONASE YTNP-RELATED-RELATED"/>
    <property type="match status" value="1"/>
</dbReference>
<evidence type="ECO:0000313" key="7">
    <source>
        <dbReference type="Proteomes" id="UP000192813"/>
    </source>
</evidence>
<proteinExistence type="inferred from homology"/>
<dbReference type="SUPFAM" id="SSF56281">
    <property type="entry name" value="Metallo-hydrolase/oxidoreductase"/>
    <property type="match status" value="1"/>
</dbReference>
<dbReference type="GO" id="GO:0016787">
    <property type="term" value="F:hydrolase activity"/>
    <property type="evidence" value="ECO:0007669"/>
    <property type="project" value="UniProtKB-KW"/>
</dbReference>
<reference evidence="7" key="1">
    <citation type="submission" date="2017-12" db="EMBL/GenBank/DDBJ databases">
        <title>FDA dAtabase for Regulatory Grade micrObial Sequences (FDA-ARGOS): Supporting development and validation of Infectious Disease Dx tests.</title>
        <authorList>
            <person name="Hoffmann M."/>
            <person name="Allard M."/>
            <person name="Evans P."/>
            <person name="Brown E."/>
            <person name="Tallon L."/>
            <person name="Sadzewicz L."/>
            <person name="Sengamalay N."/>
            <person name="Ott S."/>
            <person name="Godinez A."/>
            <person name="Nagaraj S."/>
            <person name="Vavikolanu K."/>
            <person name="Aluvathingal J."/>
            <person name="Nadendla S."/>
            <person name="Sichtig H."/>
        </authorList>
    </citation>
    <scope>NUCLEOTIDE SEQUENCE [LARGE SCALE GENOMIC DNA]</scope>
    <source>
        <strain evidence="7">FDAARGOS_249</strain>
    </source>
</reference>
<dbReference type="CDD" id="cd07728">
    <property type="entry name" value="YtnP-like_MBL-fold"/>
    <property type="match status" value="1"/>
</dbReference>
<comment type="caution">
    <text evidence="6">The sequence shown here is derived from an EMBL/GenBank/DDBJ whole genome shotgun (WGS) entry which is preliminary data.</text>
</comment>
<evidence type="ECO:0000256" key="4">
    <source>
        <dbReference type="ARBA" id="ARBA00022833"/>
    </source>
</evidence>
<dbReference type="InterPro" id="IPR036866">
    <property type="entry name" value="RibonucZ/Hydroxyglut_hydro"/>
</dbReference>
<accession>A0A2J9PLV7</accession>
<comment type="similarity">
    <text evidence="1">Belongs to the metallo-beta-lactamase superfamily.</text>
</comment>
<dbReference type="RefSeq" id="WP_083067783.1">
    <property type="nucleotide sequence ID" value="NZ_NBTM02000001.1"/>
</dbReference>
<dbReference type="Proteomes" id="UP000192813">
    <property type="component" value="Unassembled WGS sequence"/>
</dbReference>
<organism evidence="6 7">
    <name type="scientific">Aerococcus viridans</name>
    <dbReference type="NCBI Taxonomy" id="1377"/>
    <lineage>
        <taxon>Bacteria</taxon>
        <taxon>Bacillati</taxon>
        <taxon>Bacillota</taxon>
        <taxon>Bacilli</taxon>
        <taxon>Lactobacillales</taxon>
        <taxon>Aerococcaceae</taxon>
        <taxon>Aerococcus</taxon>
    </lineage>
</organism>
<evidence type="ECO:0000259" key="5">
    <source>
        <dbReference type="SMART" id="SM00849"/>
    </source>
</evidence>
<name>A0A2J9PLV7_9LACT</name>
<dbReference type="EMBL" id="NBTM02000001">
    <property type="protein sequence ID" value="PNL91031.1"/>
    <property type="molecule type" value="Genomic_DNA"/>
</dbReference>
<keyword evidence="3" id="KW-0378">Hydrolase</keyword>
<dbReference type="InterPro" id="IPR001279">
    <property type="entry name" value="Metallo-B-lactamas"/>
</dbReference>
<feature type="domain" description="Metallo-beta-lactamase" evidence="5">
    <location>
        <begin position="51"/>
        <end position="258"/>
    </location>
</feature>
<dbReference type="SMART" id="SM00849">
    <property type="entry name" value="Lactamase_B"/>
    <property type="match status" value="1"/>
</dbReference>
<dbReference type="PANTHER" id="PTHR42978:SF6">
    <property type="entry name" value="QUORUM-QUENCHING LACTONASE YTNP-RELATED"/>
    <property type="match status" value="1"/>
</dbReference>